<name>A0A7W7ZU57_9BACT</name>
<evidence type="ECO:0000256" key="4">
    <source>
        <dbReference type="SAM" id="Phobius"/>
    </source>
</evidence>
<feature type="coiled-coil region" evidence="2">
    <location>
        <begin position="125"/>
        <end position="152"/>
    </location>
</feature>
<comment type="caution">
    <text evidence="8">The sequence shown here is derived from an EMBL/GenBank/DDBJ whole genome shotgun (WGS) entry which is preliminary data.</text>
</comment>
<dbReference type="Gene3D" id="2.40.30.170">
    <property type="match status" value="1"/>
</dbReference>
<evidence type="ECO:0000256" key="2">
    <source>
        <dbReference type="SAM" id="Coils"/>
    </source>
</evidence>
<dbReference type="InterPro" id="IPR006143">
    <property type="entry name" value="RND_pump_MFP"/>
</dbReference>
<dbReference type="Pfam" id="PF25876">
    <property type="entry name" value="HH_MFP_RND"/>
    <property type="match status" value="1"/>
</dbReference>
<sequence>MTQNESNIAAANAPVPSQNRPRSKRPVIIGVILVLGIGLAVFKGIHSRVEAEEQLHSVARASSIPFVDVVYPKGNSEAEEVELPGNTQAFTDTPIYARTSGYVQHWYVDIGAHVKQGQLLAVIETPELDQQLAQAKAELKNAQANLQISQITATRWQKLIKTNSVSQQETDQAISDLGSKQALVDSNKANVDRLEQLQAFERITAPFDGVITARNTDIGALIQAGDNTGPKELFHLAAVQKLRVYIPVPEVYASSIKTGEEVPVTLDAFPGEKFTGTLVRNADAIDSNSRTLNVEVDVANPSGRLMPGAYAFVHLKVPASTGAVSVPSNVLLFRSEGLRAGIVRNGHIQLTPITIGQDYGASVEVLSGLSAQDAVIVNPSDSLANGAAVQIAQKPTDGARQ</sequence>
<dbReference type="InterPro" id="IPR058624">
    <property type="entry name" value="MdtA-like_HH"/>
</dbReference>
<feature type="domain" description="Multidrug resistance protein MdtA-like barrel-sandwich hybrid" evidence="6">
    <location>
        <begin position="95"/>
        <end position="228"/>
    </location>
</feature>
<evidence type="ECO:0000313" key="9">
    <source>
        <dbReference type="Proteomes" id="UP000584867"/>
    </source>
</evidence>
<feature type="region of interest" description="Disordered" evidence="3">
    <location>
        <begin position="1"/>
        <end position="22"/>
    </location>
</feature>
<evidence type="ECO:0000313" key="8">
    <source>
        <dbReference type="EMBL" id="MBB5065817.1"/>
    </source>
</evidence>
<dbReference type="InterPro" id="IPR058625">
    <property type="entry name" value="MdtA-like_BSH"/>
</dbReference>
<keyword evidence="4" id="KW-0472">Membrane</keyword>
<dbReference type="NCBIfam" id="TIGR01730">
    <property type="entry name" value="RND_mfp"/>
    <property type="match status" value="1"/>
</dbReference>
<proteinExistence type="inferred from homology"/>
<keyword evidence="4" id="KW-1133">Transmembrane helix</keyword>
<keyword evidence="4" id="KW-0812">Transmembrane</keyword>
<dbReference type="InterPro" id="IPR058792">
    <property type="entry name" value="Beta-barrel_RND_2"/>
</dbReference>
<feature type="domain" description="CusB-like beta-barrel" evidence="7">
    <location>
        <begin position="246"/>
        <end position="316"/>
    </location>
</feature>
<dbReference type="Gene3D" id="2.40.50.100">
    <property type="match status" value="1"/>
</dbReference>
<dbReference type="FunFam" id="2.40.30.170:FF:000010">
    <property type="entry name" value="Efflux RND transporter periplasmic adaptor subunit"/>
    <property type="match status" value="1"/>
</dbReference>
<dbReference type="EMBL" id="JACHIO010000020">
    <property type="protein sequence ID" value="MBB5065817.1"/>
    <property type="molecule type" value="Genomic_DNA"/>
</dbReference>
<dbReference type="AlphaFoldDB" id="A0A7W7ZU57"/>
<evidence type="ECO:0000259" key="7">
    <source>
        <dbReference type="Pfam" id="PF25954"/>
    </source>
</evidence>
<feature type="compositionally biased region" description="Polar residues" evidence="3">
    <location>
        <begin position="1"/>
        <end position="20"/>
    </location>
</feature>
<gene>
    <name evidence="8" type="ORF">HDF15_004187</name>
</gene>
<protein>
    <submittedName>
        <fullName evidence="8">RND family efflux transporter MFP subunit</fullName>
    </submittedName>
</protein>
<organism evidence="8 9">
    <name type="scientific">Granulicella mallensis</name>
    <dbReference type="NCBI Taxonomy" id="940614"/>
    <lineage>
        <taxon>Bacteria</taxon>
        <taxon>Pseudomonadati</taxon>
        <taxon>Acidobacteriota</taxon>
        <taxon>Terriglobia</taxon>
        <taxon>Terriglobales</taxon>
        <taxon>Acidobacteriaceae</taxon>
        <taxon>Granulicella</taxon>
    </lineage>
</organism>
<evidence type="ECO:0000256" key="3">
    <source>
        <dbReference type="SAM" id="MobiDB-lite"/>
    </source>
</evidence>
<dbReference type="RefSeq" id="WP_184258841.1">
    <property type="nucleotide sequence ID" value="NZ_JACHIO010000020.1"/>
</dbReference>
<dbReference type="Pfam" id="PF25917">
    <property type="entry name" value="BSH_RND"/>
    <property type="match status" value="1"/>
</dbReference>
<accession>A0A7W7ZU57</accession>
<dbReference type="Pfam" id="PF25954">
    <property type="entry name" value="Beta-barrel_RND_2"/>
    <property type="match status" value="1"/>
</dbReference>
<evidence type="ECO:0000256" key="1">
    <source>
        <dbReference type="ARBA" id="ARBA00009477"/>
    </source>
</evidence>
<dbReference type="PANTHER" id="PTHR30469:SF37">
    <property type="entry name" value="RAGD PROTEIN"/>
    <property type="match status" value="1"/>
</dbReference>
<feature type="domain" description="Multidrug resistance protein MdtA-like alpha-helical hairpin" evidence="5">
    <location>
        <begin position="131"/>
        <end position="192"/>
    </location>
</feature>
<reference evidence="8 9" key="1">
    <citation type="submission" date="2020-08" db="EMBL/GenBank/DDBJ databases">
        <title>Genomic Encyclopedia of Type Strains, Phase IV (KMG-V): Genome sequencing to study the core and pangenomes of soil and plant-associated prokaryotes.</title>
        <authorList>
            <person name="Whitman W."/>
        </authorList>
    </citation>
    <scope>NUCLEOTIDE SEQUENCE [LARGE SCALE GENOMIC DNA]</scope>
    <source>
        <strain evidence="8 9">X5P3</strain>
    </source>
</reference>
<feature type="transmembrane region" description="Helical" evidence="4">
    <location>
        <begin position="27"/>
        <end position="45"/>
    </location>
</feature>
<dbReference type="PANTHER" id="PTHR30469">
    <property type="entry name" value="MULTIDRUG RESISTANCE PROTEIN MDTA"/>
    <property type="match status" value="1"/>
</dbReference>
<evidence type="ECO:0000259" key="5">
    <source>
        <dbReference type="Pfam" id="PF25876"/>
    </source>
</evidence>
<dbReference type="GO" id="GO:0015562">
    <property type="term" value="F:efflux transmembrane transporter activity"/>
    <property type="evidence" value="ECO:0007669"/>
    <property type="project" value="TreeGrafter"/>
</dbReference>
<dbReference type="GO" id="GO:1990281">
    <property type="term" value="C:efflux pump complex"/>
    <property type="evidence" value="ECO:0007669"/>
    <property type="project" value="TreeGrafter"/>
</dbReference>
<dbReference type="SUPFAM" id="SSF111369">
    <property type="entry name" value="HlyD-like secretion proteins"/>
    <property type="match status" value="1"/>
</dbReference>
<dbReference type="Gene3D" id="1.10.287.470">
    <property type="entry name" value="Helix hairpin bin"/>
    <property type="match status" value="1"/>
</dbReference>
<comment type="similarity">
    <text evidence="1">Belongs to the membrane fusion protein (MFP) (TC 8.A.1) family.</text>
</comment>
<evidence type="ECO:0000259" key="6">
    <source>
        <dbReference type="Pfam" id="PF25917"/>
    </source>
</evidence>
<keyword evidence="2" id="KW-0175">Coiled coil</keyword>
<dbReference type="Proteomes" id="UP000584867">
    <property type="component" value="Unassembled WGS sequence"/>
</dbReference>
<dbReference type="Gene3D" id="2.40.420.20">
    <property type="match status" value="1"/>
</dbReference>